<gene>
    <name evidence="2" type="ORF">M231_02696</name>
</gene>
<organism evidence="2 3">
    <name type="scientific">Tremella mesenterica</name>
    <name type="common">Jelly fungus</name>
    <dbReference type="NCBI Taxonomy" id="5217"/>
    <lineage>
        <taxon>Eukaryota</taxon>
        <taxon>Fungi</taxon>
        <taxon>Dikarya</taxon>
        <taxon>Basidiomycota</taxon>
        <taxon>Agaricomycotina</taxon>
        <taxon>Tremellomycetes</taxon>
        <taxon>Tremellales</taxon>
        <taxon>Tremellaceae</taxon>
        <taxon>Tremella</taxon>
    </lineage>
</organism>
<keyword evidence="3" id="KW-1185">Reference proteome</keyword>
<comment type="caution">
    <text evidence="2">The sequence shown here is derived from an EMBL/GenBank/DDBJ whole genome shotgun (WGS) entry which is preliminary data.</text>
</comment>
<protein>
    <submittedName>
        <fullName evidence="2">Uncharacterized protein</fullName>
    </submittedName>
</protein>
<dbReference type="InParanoid" id="A0A4Q1BQ67"/>
<dbReference type="VEuPathDB" id="FungiDB:TREMEDRAFT_64285"/>
<dbReference type="EMBL" id="SDIL01000023">
    <property type="protein sequence ID" value="RXK40056.1"/>
    <property type="molecule type" value="Genomic_DNA"/>
</dbReference>
<reference evidence="2 3" key="1">
    <citation type="submission" date="2016-06" db="EMBL/GenBank/DDBJ databases">
        <title>Evolution of pathogenesis and genome organization in the Tremellales.</title>
        <authorList>
            <person name="Cuomo C."/>
            <person name="Litvintseva A."/>
            <person name="Heitman J."/>
            <person name="Chen Y."/>
            <person name="Sun S."/>
            <person name="Springer D."/>
            <person name="Dromer F."/>
            <person name="Young S."/>
            <person name="Zeng Q."/>
            <person name="Chapman S."/>
            <person name="Gujja S."/>
            <person name="Saif S."/>
            <person name="Birren B."/>
        </authorList>
    </citation>
    <scope>NUCLEOTIDE SEQUENCE [LARGE SCALE GENOMIC DNA]</scope>
    <source>
        <strain evidence="2 3">ATCC 28783</strain>
    </source>
</reference>
<feature type="compositionally biased region" description="Basic and acidic residues" evidence="1">
    <location>
        <begin position="152"/>
        <end position="164"/>
    </location>
</feature>
<sequence>MPPPIASSPLLSIKVIDAALSALPPPTAEEKVRLLSTKLYILTNPLSNPTIPSHSSQPNSSRLSSSTKDTLSSSSSIDVLHKSITPTTSDQHDNELENHKKRLEVLDLRLDLAHAHLNLRPQGWIAAESELSLVEGALRSLKRRTKRRLVVRKGEGDASHKTETLKGQGRANQEGREQLGKKRNAGDGGGDEVKNTGVVWKLDESELDERLRLIRMRMIEMMVIVQRGLGREGRAKRYMEMSRIRE</sequence>
<feature type="region of interest" description="Disordered" evidence="1">
    <location>
        <begin position="151"/>
        <end position="190"/>
    </location>
</feature>
<name>A0A4Q1BQ67_TREME</name>
<dbReference type="Proteomes" id="UP000289152">
    <property type="component" value="Unassembled WGS sequence"/>
</dbReference>
<evidence type="ECO:0000256" key="1">
    <source>
        <dbReference type="SAM" id="MobiDB-lite"/>
    </source>
</evidence>
<dbReference type="AlphaFoldDB" id="A0A4Q1BQ67"/>
<evidence type="ECO:0000313" key="3">
    <source>
        <dbReference type="Proteomes" id="UP000289152"/>
    </source>
</evidence>
<evidence type="ECO:0000313" key="2">
    <source>
        <dbReference type="EMBL" id="RXK40056.1"/>
    </source>
</evidence>
<proteinExistence type="predicted"/>
<feature type="region of interest" description="Disordered" evidence="1">
    <location>
        <begin position="47"/>
        <end position="96"/>
    </location>
</feature>
<accession>A0A4Q1BQ67</accession>
<feature type="compositionally biased region" description="Low complexity" evidence="1">
    <location>
        <begin position="53"/>
        <end position="76"/>
    </location>
</feature>